<organism evidence="2 3">
    <name type="scientific">Bacteriovorax antarcticus</name>
    <dbReference type="NCBI Taxonomy" id="3088717"/>
    <lineage>
        <taxon>Bacteria</taxon>
        <taxon>Pseudomonadati</taxon>
        <taxon>Bdellovibrionota</taxon>
        <taxon>Bacteriovoracia</taxon>
        <taxon>Bacteriovoracales</taxon>
        <taxon>Bacteriovoracaceae</taxon>
        <taxon>Bacteriovorax</taxon>
    </lineage>
</organism>
<evidence type="ECO:0000313" key="2">
    <source>
        <dbReference type="EMBL" id="MEA9356915.1"/>
    </source>
</evidence>
<protein>
    <submittedName>
        <fullName evidence="2">Uncharacterized protein</fullName>
    </submittedName>
</protein>
<gene>
    <name evidence="2" type="ORF">SHI21_11890</name>
</gene>
<feature type="signal peptide" evidence="1">
    <location>
        <begin position="1"/>
        <end position="24"/>
    </location>
</feature>
<feature type="chain" id="PRO_5045686822" evidence="1">
    <location>
        <begin position="25"/>
        <end position="368"/>
    </location>
</feature>
<dbReference type="Proteomes" id="UP001302274">
    <property type="component" value="Unassembled WGS sequence"/>
</dbReference>
<name>A0ABU5VY29_9BACT</name>
<dbReference type="RefSeq" id="WP_323576809.1">
    <property type="nucleotide sequence ID" value="NZ_JAYGJQ010000002.1"/>
</dbReference>
<keyword evidence="3" id="KW-1185">Reference proteome</keyword>
<dbReference type="EMBL" id="JAYGJQ010000002">
    <property type="protein sequence ID" value="MEA9356915.1"/>
    <property type="molecule type" value="Genomic_DNA"/>
</dbReference>
<accession>A0ABU5VY29</accession>
<comment type="caution">
    <text evidence="2">The sequence shown here is derived from an EMBL/GenBank/DDBJ whole genome shotgun (WGS) entry which is preliminary data.</text>
</comment>
<sequence length="368" mass="41405">MKTTNALTTFMLLASLSFSTLVKAEDVVIPVIAKPSVLQEGTQRELTANQIAELLPWAKNSKVFLNELLNSVQGLSSVDKLERFEDGIKSVVVESAPKNSELLMRYILNRALVVNDLLKSEINADQTGAVDTKLRVLTSSIKMAIDYYDTDIETLKKKSNVPFINFGIQYFNFLSELNKSIFDASASYYIQRTALEWLQWDLYRDLNNQTMAPQIVKINNALKIYSVKKMSDAQYINGIKQMKLLSQSLYEDNLATQCASTFSNPTFSSSCAREGIRYNLDVELIQICGNIFSTTIDIDKCVTSIRGKKATSYNMTVYKNCGSFFSADHYKLSCIEVYNVYSLPTKNLVTCADEMNSDSERISCLTNI</sequence>
<evidence type="ECO:0000313" key="3">
    <source>
        <dbReference type="Proteomes" id="UP001302274"/>
    </source>
</evidence>
<proteinExistence type="predicted"/>
<reference evidence="2 3" key="1">
    <citation type="submission" date="2023-11" db="EMBL/GenBank/DDBJ databases">
        <title>A Novel Polar Bacteriovorax (B. antarcticus) Isolated from the Biocrust in Antarctica.</title>
        <authorList>
            <person name="Mun W."/>
            <person name="Choi S.Y."/>
            <person name="Mitchell R.J."/>
        </authorList>
    </citation>
    <scope>NUCLEOTIDE SEQUENCE [LARGE SCALE GENOMIC DNA]</scope>
    <source>
        <strain evidence="2 3">PP10</strain>
    </source>
</reference>
<evidence type="ECO:0000256" key="1">
    <source>
        <dbReference type="SAM" id="SignalP"/>
    </source>
</evidence>
<keyword evidence="1" id="KW-0732">Signal</keyword>